<name>A0A518HBD2_9BACT</name>
<accession>A0A518HBD2</accession>
<dbReference type="InterPro" id="IPR036111">
    <property type="entry name" value="Mal/L-sulfo/L-lacto_DH-like_sf"/>
</dbReference>
<dbReference type="InterPro" id="IPR043143">
    <property type="entry name" value="Mal/L-sulf/L-lact_DH-like_NADP"/>
</dbReference>
<dbReference type="Pfam" id="PF02615">
    <property type="entry name" value="Ldh_2"/>
    <property type="match status" value="1"/>
</dbReference>
<evidence type="ECO:0000256" key="1">
    <source>
        <dbReference type="ARBA" id="ARBA00006056"/>
    </source>
</evidence>
<keyword evidence="2 3" id="KW-0560">Oxidoreductase</keyword>
<dbReference type="InterPro" id="IPR043144">
    <property type="entry name" value="Mal/L-sulf/L-lact_DH-like_ah"/>
</dbReference>
<dbReference type="Gene3D" id="3.30.1370.60">
    <property type="entry name" value="Hypothetical oxidoreductase yiak, domain 2"/>
    <property type="match status" value="1"/>
</dbReference>
<proteinExistence type="inferred from homology"/>
<comment type="similarity">
    <text evidence="1">Belongs to the LDH2/MDH2 oxidoreductase family.</text>
</comment>
<organism evidence="3 4">
    <name type="scientific">Tautonia plasticadhaerens</name>
    <dbReference type="NCBI Taxonomy" id="2527974"/>
    <lineage>
        <taxon>Bacteria</taxon>
        <taxon>Pseudomonadati</taxon>
        <taxon>Planctomycetota</taxon>
        <taxon>Planctomycetia</taxon>
        <taxon>Isosphaerales</taxon>
        <taxon>Isosphaeraceae</taxon>
        <taxon>Tautonia</taxon>
    </lineage>
</organism>
<gene>
    <name evidence="3" type="primary">ybiC</name>
    <name evidence="3" type="ORF">ElP_61120</name>
</gene>
<dbReference type="InterPro" id="IPR003767">
    <property type="entry name" value="Malate/L-lactate_DH-like"/>
</dbReference>
<evidence type="ECO:0000256" key="2">
    <source>
        <dbReference type="ARBA" id="ARBA00023002"/>
    </source>
</evidence>
<dbReference type="KEGG" id="tpla:ElP_61120"/>
<dbReference type="EC" id="1.1.1.-" evidence="3"/>
<sequence length="353" mass="36665">MPTIPADALTEFTVRIFEAAGVPTGESRVVADGLVGANLRGHDSHGVMRVPQYVGFVKDGIYKPGVPLRIEVEGPAMIVADGQWGFGQVQAHRMLDHLIPKAQSMGIAAGAARDCGHVGRLGEYAERAAELGMVLLATVNNNGAGQRVAPPGGVAPRLGTNPLCAAVPTDDGPVVLDFGTSVAAEGKVRVYHINNQPVPEGWLLDHEGRPTTDPGVLYSKPSGSILPMGGAQAYKGFGLALVLDMLAGGLSGGRACHEGAPPARGNNLLFLLLDPVRFSGSAAMLRESTGVVRFVRQTPTAEGVEAITLPGDPERKALDARSRGGIPLSEGHWGKLVELANELGVEVPAVEAG</sequence>
<evidence type="ECO:0000313" key="3">
    <source>
        <dbReference type="EMBL" id="QDV38163.1"/>
    </source>
</evidence>
<dbReference type="AlphaFoldDB" id="A0A518HBD2"/>
<dbReference type="PANTHER" id="PTHR11091:SF0">
    <property type="entry name" value="MALATE DEHYDROGENASE"/>
    <property type="match status" value="1"/>
</dbReference>
<dbReference type="Gene3D" id="1.10.1530.10">
    <property type="match status" value="1"/>
</dbReference>
<dbReference type="SUPFAM" id="SSF89733">
    <property type="entry name" value="L-sulfolactate dehydrogenase-like"/>
    <property type="match status" value="1"/>
</dbReference>
<keyword evidence="4" id="KW-1185">Reference proteome</keyword>
<dbReference type="EMBL" id="CP036426">
    <property type="protein sequence ID" value="QDV38163.1"/>
    <property type="molecule type" value="Genomic_DNA"/>
</dbReference>
<dbReference type="GO" id="GO:0016491">
    <property type="term" value="F:oxidoreductase activity"/>
    <property type="evidence" value="ECO:0007669"/>
    <property type="project" value="UniProtKB-KW"/>
</dbReference>
<reference evidence="3 4" key="1">
    <citation type="submission" date="2019-02" db="EMBL/GenBank/DDBJ databases">
        <title>Deep-cultivation of Planctomycetes and their phenomic and genomic characterization uncovers novel biology.</title>
        <authorList>
            <person name="Wiegand S."/>
            <person name="Jogler M."/>
            <person name="Boedeker C."/>
            <person name="Pinto D."/>
            <person name="Vollmers J."/>
            <person name="Rivas-Marin E."/>
            <person name="Kohn T."/>
            <person name="Peeters S.H."/>
            <person name="Heuer A."/>
            <person name="Rast P."/>
            <person name="Oberbeckmann S."/>
            <person name="Bunk B."/>
            <person name="Jeske O."/>
            <person name="Meyerdierks A."/>
            <person name="Storesund J.E."/>
            <person name="Kallscheuer N."/>
            <person name="Luecker S."/>
            <person name="Lage O.M."/>
            <person name="Pohl T."/>
            <person name="Merkel B.J."/>
            <person name="Hornburger P."/>
            <person name="Mueller R.-W."/>
            <person name="Bruemmer F."/>
            <person name="Labrenz M."/>
            <person name="Spormann A.M."/>
            <person name="Op den Camp H."/>
            <person name="Overmann J."/>
            <person name="Amann R."/>
            <person name="Jetten M.S.M."/>
            <person name="Mascher T."/>
            <person name="Medema M.H."/>
            <person name="Devos D.P."/>
            <person name="Kaster A.-K."/>
            <person name="Ovreas L."/>
            <person name="Rohde M."/>
            <person name="Galperin M.Y."/>
            <person name="Jogler C."/>
        </authorList>
    </citation>
    <scope>NUCLEOTIDE SEQUENCE [LARGE SCALE GENOMIC DNA]</scope>
    <source>
        <strain evidence="3 4">ElP</strain>
    </source>
</reference>
<dbReference type="Proteomes" id="UP000317835">
    <property type="component" value="Chromosome"/>
</dbReference>
<evidence type="ECO:0000313" key="4">
    <source>
        <dbReference type="Proteomes" id="UP000317835"/>
    </source>
</evidence>
<dbReference type="RefSeq" id="WP_145276451.1">
    <property type="nucleotide sequence ID" value="NZ_CP036426.1"/>
</dbReference>
<protein>
    <submittedName>
        <fullName evidence="3">Putative oxidoreductase YbiC</fullName>
        <ecNumber evidence="3">1.1.1.-</ecNumber>
    </submittedName>
</protein>
<dbReference type="OrthoDB" id="9769447at2"/>
<dbReference type="PANTHER" id="PTHR11091">
    <property type="entry name" value="OXIDOREDUCTASE-RELATED"/>
    <property type="match status" value="1"/>
</dbReference>